<feature type="compositionally biased region" description="Basic and acidic residues" evidence="1">
    <location>
        <begin position="193"/>
        <end position="210"/>
    </location>
</feature>
<feature type="region of interest" description="Disordered" evidence="1">
    <location>
        <begin position="145"/>
        <end position="210"/>
    </location>
</feature>
<feature type="non-terminal residue" evidence="2">
    <location>
        <position position="1"/>
    </location>
</feature>
<gene>
    <name evidence="2" type="ORF">Tco_0890217</name>
</gene>
<comment type="caution">
    <text evidence="2">The sequence shown here is derived from an EMBL/GenBank/DDBJ whole genome shotgun (WGS) entry which is preliminary data.</text>
</comment>
<feature type="compositionally biased region" description="Basic and acidic residues" evidence="1">
    <location>
        <begin position="545"/>
        <end position="555"/>
    </location>
</feature>
<dbReference type="EMBL" id="BQNB010013789">
    <property type="protein sequence ID" value="GJT20280.1"/>
    <property type="molecule type" value="Genomic_DNA"/>
</dbReference>
<proteinExistence type="predicted"/>
<feature type="compositionally biased region" description="Basic and acidic residues" evidence="1">
    <location>
        <begin position="229"/>
        <end position="240"/>
    </location>
</feature>
<feature type="compositionally biased region" description="Basic and acidic residues" evidence="1">
    <location>
        <begin position="277"/>
        <end position="286"/>
    </location>
</feature>
<feature type="compositionally biased region" description="Acidic residues" evidence="1">
    <location>
        <begin position="287"/>
        <end position="334"/>
    </location>
</feature>
<reference evidence="2" key="2">
    <citation type="submission" date="2022-01" db="EMBL/GenBank/DDBJ databases">
        <authorList>
            <person name="Yamashiro T."/>
            <person name="Shiraishi A."/>
            <person name="Satake H."/>
            <person name="Nakayama K."/>
        </authorList>
    </citation>
    <scope>NUCLEOTIDE SEQUENCE</scope>
</reference>
<feature type="compositionally biased region" description="Basic residues" evidence="1">
    <location>
        <begin position="169"/>
        <end position="181"/>
    </location>
</feature>
<keyword evidence="3" id="KW-1185">Reference proteome</keyword>
<evidence type="ECO:0000313" key="2">
    <source>
        <dbReference type="EMBL" id="GJT20280.1"/>
    </source>
</evidence>
<feature type="compositionally biased region" description="Polar residues" evidence="1">
    <location>
        <begin position="576"/>
        <end position="589"/>
    </location>
</feature>
<feature type="region of interest" description="Disordered" evidence="1">
    <location>
        <begin position="509"/>
        <end position="589"/>
    </location>
</feature>
<reference evidence="2" key="1">
    <citation type="journal article" date="2022" name="Int. J. Mol. Sci.">
        <title>Draft Genome of Tanacetum Coccineum: Genomic Comparison of Closely Related Tanacetum-Family Plants.</title>
        <authorList>
            <person name="Yamashiro T."/>
            <person name="Shiraishi A."/>
            <person name="Nakayama K."/>
            <person name="Satake H."/>
        </authorList>
    </citation>
    <scope>NUCLEOTIDE SEQUENCE</scope>
</reference>
<feature type="compositionally biased region" description="Basic and acidic residues" evidence="1">
    <location>
        <begin position="509"/>
        <end position="521"/>
    </location>
</feature>
<accession>A0ABQ5BZE9</accession>
<feature type="compositionally biased region" description="Acidic residues" evidence="1">
    <location>
        <begin position="252"/>
        <end position="273"/>
    </location>
</feature>
<dbReference type="Proteomes" id="UP001151760">
    <property type="component" value="Unassembled WGS sequence"/>
</dbReference>
<protein>
    <submittedName>
        <fullName evidence="2">Uncharacterized protein</fullName>
    </submittedName>
</protein>
<feature type="compositionally biased region" description="Low complexity" evidence="1">
    <location>
        <begin position="522"/>
        <end position="536"/>
    </location>
</feature>
<organism evidence="2 3">
    <name type="scientific">Tanacetum coccineum</name>
    <dbReference type="NCBI Taxonomy" id="301880"/>
    <lineage>
        <taxon>Eukaryota</taxon>
        <taxon>Viridiplantae</taxon>
        <taxon>Streptophyta</taxon>
        <taxon>Embryophyta</taxon>
        <taxon>Tracheophyta</taxon>
        <taxon>Spermatophyta</taxon>
        <taxon>Magnoliopsida</taxon>
        <taxon>eudicotyledons</taxon>
        <taxon>Gunneridae</taxon>
        <taxon>Pentapetalae</taxon>
        <taxon>asterids</taxon>
        <taxon>campanulids</taxon>
        <taxon>Asterales</taxon>
        <taxon>Asteraceae</taxon>
        <taxon>Asteroideae</taxon>
        <taxon>Anthemideae</taxon>
        <taxon>Anthemidinae</taxon>
        <taxon>Tanacetum</taxon>
    </lineage>
</organism>
<evidence type="ECO:0000256" key="1">
    <source>
        <dbReference type="SAM" id="MobiDB-lite"/>
    </source>
</evidence>
<evidence type="ECO:0000313" key="3">
    <source>
        <dbReference type="Proteomes" id="UP001151760"/>
    </source>
</evidence>
<name>A0ABQ5BZE9_9ASTR</name>
<feature type="region of interest" description="Disordered" evidence="1">
    <location>
        <begin position="229"/>
        <end position="334"/>
    </location>
</feature>
<sequence length="863" mass="97963">LINPLPSEEDDVSFLRDLGHTGVINSVNDIVVDQMHQPWRTFVALINRSLLGKTSGLDKLCLSRAQIIWGMYFQKNVDYVELLWENFTYQIDNKEFKKQEKMKEASQIYGAVLPECLTSPEIKESKAYKTYLGYATGGVPPKVAIKFKKPSPSKKESELAPGDEESVKKGKRLKTPAKKYASKPATSIVIREPPVETKSKRKENVDVAHGKGIELLSEVALFEKAQMKEAGKKSLRDFHKTHPSGSGVPDVTNDDSSESESDSWGNDEDDNNNEQESSDKSSKQENDSDEQEQDEESNDDDQEQEDFDQENESEDDEMKSDEEQGMDDTTDQFDDDADARLEEPTETTGIVQGITALEKEVVDLKKDPLHTQVTSLVDRHLDTRLGETRQEFMNFLSESLTARIKEQVKDQLPQILPQEVSNFAPPVIIKLIKESRDEVNLAKASSQPQSTYEATLTLTEFKLKKILLDKMEKSESYLMAPEHRDCYDGLKKSYALDKDFFYSYDLSKDAEPTTEPKKKDSTSSSSKGTKSQPKSSGDNEDEPRDETASRRDWFKKPTPPQEPTNADWNVGKTTKEGPTQNRLMTLAASTSTDKSLKDIDELMSTSIDFSGYILNGLKIENLTQEILLGPAFRLLKGTRSNYAELEYDFEECYKALSEKLDWENPEGGDYPFDLSKPLPLIKSGKNQRVPFEFFINNDLKYLQGGISTMTYTMSTTKTKAAQYDLPGIEDMVPNICSPVKVTYDKYTLWGISHWREQHKSLYAFARGMQSRGDVYSTKRILAVTHVSVMRKYGYGYLEEIIVRRADNDLYIFKEGDDVVDFAIALRMYTRSLVIQRRVEDLQLGASKAAEGKKEMLREFGELR</sequence>